<dbReference type="PROSITE" id="PS50900">
    <property type="entry name" value="PLAC"/>
    <property type="match status" value="1"/>
</dbReference>
<evidence type="ECO:0000256" key="1">
    <source>
        <dbReference type="ARBA" id="ARBA00004613"/>
    </source>
</evidence>
<proteinExistence type="predicted"/>
<dbReference type="EMBL" id="CAJPEV010003553">
    <property type="protein sequence ID" value="CAG0900002.1"/>
    <property type="molecule type" value="Genomic_DNA"/>
</dbReference>
<organism evidence="10">
    <name type="scientific">Darwinula stevensoni</name>
    <dbReference type="NCBI Taxonomy" id="69355"/>
    <lineage>
        <taxon>Eukaryota</taxon>
        <taxon>Metazoa</taxon>
        <taxon>Ecdysozoa</taxon>
        <taxon>Arthropoda</taxon>
        <taxon>Crustacea</taxon>
        <taxon>Oligostraca</taxon>
        <taxon>Ostracoda</taxon>
        <taxon>Podocopa</taxon>
        <taxon>Podocopida</taxon>
        <taxon>Darwinulocopina</taxon>
        <taxon>Darwinuloidea</taxon>
        <taxon>Darwinulidae</taxon>
        <taxon>Darwinula</taxon>
    </lineage>
</organism>
<feature type="region of interest" description="Disordered" evidence="7">
    <location>
        <begin position="349"/>
        <end position="371"/>
    </location>
</feature>
<sequence>VLGGGAEGGEDKWSDWSVWSPCSQSCGGGAMFQTRRCLLPNRQCLGNPLRYRICSMQACPVESDFRSQQCAAYNQIAYDGRFYKWLPRHDPERPCALVCESQVKGEPGTEDESPVIAVLTPTVQDGTRCRPGSLDMCVSGHCQTVGCDLQLGSKKKVDRCGVCGGDGGSCTGPRFTWRLSELTPCSRSCDGGMQVTRPLCEDVEVQAEVDPDYCDPVFRPEKKIYSCNPQPCPATWKSGGWSECSTSCGGGIKYRAVWCSRRVNGTETRVSETECRDLKPRIQDVCNNFTCPRWSTGDCAPRRAGKEWKAGWCCVEITGDFNPVPVMGVASRRRPENAILAFLARPPKDKRLTQPEREKENRVPSEPTFTTEEWGPCSVTCGEGVQKRIVKCKIFLEFSRTVAELPDKECPGPKPKEMQRCLLSPCSLSNRLEGWTEEKENKIPEHETLEYSWRSNGYRPCSASCLGGVQESIIECVRTSDERVMSPFLCPLSERPDSVTRTCNEHPCPPRWSVSTFSPCSKPCGGGVQTRTVECVHEVTRGVRNILTVDPSQCPQPPPPSKQSCNHVDCHPSWIPGEWSPCDAPCGGGKGQRTRDVVCIHTHALGHTTRVPEDKCPKKRPASISRCRNRRPCAPKVKEKITVKGNWDQDYVQTEPTKKVTVKIGGKASLLRGTTLKIRCPVRRFDRSELKWTKDDWPILENGRIRISKQGSLRIRRLRLQDSGIYTCIAGEASGNLVLTVRDRDADKDADKGKDKDRDKEKEKEEKSFENNLIDDSYEPKKESEKGAREDSSRGGPWVYTYKGDTLYADQQYNSQKDLYGTLQHGPAASYPSPSSSSFSSIFPTSNFSSPSSDVFGVVRHGHFPPPPAASGAARSRPDFFNVLSGLQVRARQCIVKEADGGVSRTVDNGLCMKAAGLVTPETVRSCGLGPCPTWDLGEWSPCEESKCFTWNTAMQRREVRCLLSNGTVLDPVFCQETSRPQNKRECYNDECKGTWRVGNWSECTASCGSEGIRTRILQCVWHETKKAAGSACRDLPRPPVMKLCKGKECRDRSRYCGLVARLKMCRMQHYKLQCCRSCSTGT</sequence>
<evidence type="ECO:0000256" key="5">
    <source>
        <dbReference type="ARBA" id="ARBA00023157"/>
    </source>
</evidence>
<feature type="compositionally biased region" description="Basic and acidic residues" evidence="7">
    <location>
        <begin position="349"/>
        <end position="363"/>
    </location>
</feature>
<dbReference type="GO" id="GO:0030198">
    <property type="term" value="P:extracellular matrix organization"/>
    <property type="evidence" value="ECO:0007669"/>
    <property type="project" value="InterPro"/>
</dbReference>
<dbReference type="PANTHER" id="PTHR13723:SF313">
    <property type="entry name" value="PEPTIDASE M12B DOMAIN-CONTAINING PROTEIN"/>
    <property type="match status" value="1"/>
</dbReference>
<protein>
    <recommendedName>
        <fullName evidence="12">ADAMTS-like protein 3</fullName>
    </recommendedName>
</protein>
<feature type="domain" description="Ig-like" evidence="8">
    <location>
        <begin position="656"/>
        <end position="740"/>
    </location>
</feature>
<evidence type="ECO:0000256" key="3">
    <source>
        <dbReference type="ARBA" id="ARBA00022729"/>
    </source>
</evidence>
<name>A0A7R9ACA6_9CRUS</name>
<dbReference type="SMART" id="SM00409">
    <property type="entry name" value="IG"/>
    <property type="match status" value="1"/>
</dbReference>
<feature type="disulfide bond" evidence="6">
    <location>
        <begin position="37"/>
        <end position="44"/>
    </location>
</feature>
<feature type="disulfide bond" evidence="6">
    <location>
        <begin position="22"/>
        <end position="54"/>
    </location>
</feature>
<evidence type="ECO:0000313" key="10">
    <source>
        <dbReference type="EMBL" id="CAD7251441.1"/>
    </source>
</evidence>
<dbReference type="SUPFAM" id="SSF48726">
    <property type="entry name" value="Immunoglobulin"/>
    <property type="match status" value="1"/>
</dbReference>
<evidence type="ECO:0000313" key="11">
    <source>
        <dbReference type="Proteomes" id="UP000677054"/>
    </source>
</evidence>
<feature type="region of interest" description="Disordered" evidence="7">
    <location>
        <begin position="746"/>
        <end position="796"/>
    </location>
</feature>
<dbReference type="Gene3D" id="2.60.40.10">
    <property type="entry name" value="Immunoglobulins"/>
    <property type="match status" value="1"/>
</dbReference>
<evidence type="ECO:0008006" key="12">
    <source>
        <dbReference type="Google" id="ProtNLM"/>
    </source>
</evidence>
<dbReference type="InterPro" id="IPR007110">
    <property type="entry name" value="Ig-like_dom"/>
</dbReference>
<dbReference type="InterPro" id="IPR010909">
    <property type="entry name" value="PLAC"/>
</dbReference>
<feature type="domain" description="PLAC" evidence="9">
    <location>
        <begin position="1046"/>
        <end position="1083"/>
    </location>
</feature>
<feature type="non-terminal residue" evidence="10">
    <location>
        <position position="1"/>
    </location>
</feature>
<dbReference type="Pfam" id="PF19236">
    <property type="entry name" value="ADAMTS_CR_3"/>
    <property type="match status" value="1"/>
</dbReference>
<dbReference type="GO" id="GO:0004222">
    <property type="term" value="F:metalloendopeptidase activity"/>
    <property type="evidence" value="ECO:0007669"/>
    <property type="project" value="TreeGrafter"/>
</dbReference>
<keyword evidence="11" id="KW-1185">Reference proteome</keyword>
<comment type="subcellular location">
    <subcellularLocation>
        <location evidence="1">Secreted</location>
    </subcellularLocation>
</comment>
<dbReference type="InterPro" id="IPR050439">
    <property type="entry name" value="ADAMTS_ADAMTS-like"/>
</dbReference>
<dbReference type="InterPro" id="IPR036179">
    <property type="entry name" value="Ig-like_dom_sf"/>
</dbReference>
<dbReference type="InterPro" id="IPR036383">
    <property type="entry name" value="TSP1_rpt_sf"/>
</dbReference>
<feature type="disulfide bond" evidence="6">
    <location>
        <begin position="26"/>
        <end position="59"/>
    </location>
</feature>
<feature type="compositionally biased region" description="Basic and acidic residues" evidence="7">
    <location>
        <begin position="746"/>
        <end position="769"/>
    </location>
</feature>
<dbReference type="AlphaFoldDB" id="A0A7R9ACA6"/>
<dbReference type="InterPro" id="IPR045371">
    <property type="entry name" value="ADAMTS_CR_3"/>
</dbReference>
<keyword evidence="5 6" id="KW-1015">Disulfide bond</keyword>
<dbReference type="Pfam" id="PF19030">
    <property type="entry name" value="TSP1_ADAMTS"/>
    <property type="match status" value="6"/>
</dbReference>
<dbReference type="EMBL" id="LR903070">
    <property type="protein sequence ID" value="CAD7251441.1"/>
    <property type="molecule type" value="Genomic_DNA"/>
</dbReference>
<dbReference type="SMART" id="SM00408">
    <property type="entry name" value="IGc2"/>
    <property type="match status" value="1"/>
</dbReference>
<dbReference type="Gene3D" id="2.20.100.10">
    <property type="entry name" value="Thrombospondin type-1 (TSP1) repeat"/>
    <property type="match status" value="8"/>
</dbReference>
<gene>
    <name evidence="10" type="ORF">DSTB1V02_LOCUS11208</name>
</gene>
<reference evidence="10" key="1">
    <citation type="submission" date="2020-11" db="EMBL/GenBank/DDBJ databases">
        <authorList>
            <person name="Tran Van P."/>
        </authorList>
    </citation>
    <scope>NUCLEOTIDE SEQUENCE</scope>
</reference>
<dbReference type="InterPro" id="IPR003599">
    <property type="entry name" value="Ig_sub"/>
</dbReference>
<keyword evidence="2" id="KW-0964">Secreted</keyword>
<keyword evidence="3" id="KW-0732">Signal</keyword>
<dbReference type="InterPro" id="IPR013273">
    <property type="entry name" value="ADAMTS/ADAMTS-like"/>
</dbReference>
<keyword evidence="4" id="KW-0677">Repeat</keyword>
<feature type="compositionally biased region" description="Basic and acidic residues" evidence="7">
    <location>
        <begin position="778"/>
        <end position="793"/>
    </location>
</feature>
<dbReference type="SUPFAM" id="SSF82895">
    <property type="entry name" value="TSP-1 type 1 repeat"/>
    <property type="match status" value="8"/>
</dbReference>
<dbReference type="Pfam" id="PF00090">
    <property type="entry name" value="TSP_1"/>
    <property type="match status" value="1"/>
</dbReference>
<evidence type="ECO:0000259" key="9">
    <source>
        <dbReference type="PROSITE" id="PS50900"/>
    </source>
</evidence>
<dbReference type="InterPro" id="IPR000884">
    <property type="entry name" value="TSP1_rpt"/>
</dbReference>
<dbReference type="GO" id="GO:0006508">
    <property type="term" value="P:proteolysis"/>
    <property type="evidence" value="ECO:0007669"/>
    <property type="project" value="TreeGrafter"/>
</dbReference>
<accession>A0A7R9ACA6</accession>
<evidence type="ECO:0000256" key="4">
    <source>
        <dbReference type="ARBA" id="ARBA00022737"/>
    </source>
</evidence>
<dbReference type="Pfam" id="PF07679">
    <property type="entry name" value="I-set"/>
    <property type="match status" value="1"/>
</dbReference>
<dbReference type="PANTHER" id="PTHR13723">
    <property type="entry name" value="ADAMTS A DISINTEGRIN AND METALLOPROTEASE WITH THROMBOSPONDIN MOTIFS PROTEASE"/>
    <property type="match status" value="1"/>
</dbReference>
<dbReference type="InterPro" id="IPR013098">
    <property type="entry name" value="Ig_I-set"/>
</dbReference>
<dbReference type="PROSITE" id="PS50835">
    <property type="entry name" value="IG_LIKE"/>
    <property type="match status" value="1"/>
</dbReference>
<evidence type="ECO:0000256" key="7">
    <source>
        <dbReference type="SAM" id="MobiDB-lite"/>
    </source>
</evidence>
<dbReference type="Proteomes" id="UP000677054">
    <property type="component" value="Unassembled WGS sequence"/>
</dbReference>
<dbReference type="GO" id="GO:0031012">
    <property type="term" value="C:extracellular matrix"/>
    <property type="evidence" value="ECO:0007669"/>
    <property type="project" value="TreeGrafter"/>
</dbReference>
<dbReference type="InterPro" id="IPR013783">
    <property type="entry name" value="Ig-like_fold"/>
</dbReference>
<dbReference type="PROSITE" id="PS50092">
    <property type="entry name" value="TSP1"/>
    <property type="match status" value="6"/>
</dbReference>
<dbReference type="PRINTS" id="PR01857">
    <property type="entry name" value="ADAMTSFAMILY"/>
</dbReference>
<evidence type="ECO:0000256" key="6">
    <source>
        <dbReference type="PIRSR" id="PIRSR613273-3"/>
    </source>
</evidence>
<dbReference type="SMART" id="SM00209">
    <property type="entry name" value="TSP1"/>
    <property type="match status" value="9"/>
</dbReference>
<dbReference type="GO" id="GO:0005576">
    <property type="term" value="C:extracellular region"/>
    <property type="evidence" value="ECO:0007669"/>
    <property type="project" value="UniProtKB-SubCell"/>
</dbReference>
<dbReference type="InterPro" id="IPR003598">
    <property type="entry name" value="Ig_sub2"/>
</dbReference>
<evidence type="ECO:0000256" key="2">
    <source>
        <dbReference type="ARBA" id="ARBA00022525"/>
    </source>
</evidence>
<dbReference type="OrthoDB" id="5948003at2759"/>
<evidence type="ECO:0000259" key="8">
    <source>
        <dbReference type="PROSITE" id="PS50835"/>
    </source>
</evidence>